<dbReference type="PANTHER" id="PTHR43280:SF28">
    <property type="entry name" value="HTH-TYPE TRANSCRIPTIONAL ACTIVATOR RHAS"/>
    <property type="match status" value="1"/>
</dbReference>
<name>A0A6S6RC12_9FIRM</name>
<dbReference type="SMART" id="SM00342">
    <property type="entry name" value="HTH_ARAC"/>
    <property type="match status" value="1"/>
</dbReference>
<dbReference type="GO" id="GO:0003700">
    <property type="term" value="F:DNA-binding transcription factor activity"/>
    <property type="evidence" value="ECO:0007669"/>
    <property type="project" value="InterPro"/>
</dbReference>
<dbReference type="KEGG" id="acel:acsn021_43310"/>
<keyword evidence="3" id="KW-0804">Transcription</keyword>
<dbReference type="EMBL" id="AP023367">
    <property type="protein sequence ID" value="BCJ96762.1"/>
    <property type="molecule type" value="Genomic_DNA"/>
</dbReference>
<dbReference type="InterPro" id="IPR037923">
    <property type="entry name" value="HTH-like"/>
</dbReference>
<dbReference type="SUPFAM" id="SSF51215">
    <property type="entry name" value="Regulatory protein AraC"/>
    <property type="match status" value="1"/>
</dbReference>
<dbReference type="PANTHER" id="PTHR43280">
    <property type="entry name" value="ARAC-FAMILY TRANSCRIPTIONAL REGULATOR"/>
    <property type="match status" value="1"/>
</dbReference>
<sequence length="304" mass="35898">MLLNDLVLYEREHITEINEQGNPFYYFIDYDERSYNINMEFQHFHQFYELCILLDNAADHLIEGDIYDLQFGDIVALRPSLLHKTQYPHGSAKKRIIINFTFPMDVPGIAEDYRTLLSIFDKPIPIYRFEGKYKTEIFEILNDIFRLTKTKSSIGNLLIHTKFVEFLTKIYQNREQNVYVVHSSKDNLTSKIYSITSYIHEHYTEDLSLEFLAKYFYISTYYLSHQFKKITGFTLNSYIQMTRIRNAQQLLLSTDMKITEISDACGFSSFSQFNRTFNKYCNTSPSKFKSNKGGKAMLSYARSE</sequence>
<dbReference type="GO" id="GO:0043565">
    <property type="term" value="F:sequence-specific DNA binding"/>
    <property type="evidence" value="ECO:0007669"/>
    <property type="project" value="InterPro"/>
</dbReference>
<keyword evidence="5" id="KW-1185">Reference proteome</keyword>
<dbReference type="Gene3D" id="1.10.10.60">
    <property type="entry name" value="Homeodomain-like"/>
    <property type="match status" value="2"/>
</dbReference>
<dbReference type="PROSITE" id="PS01124">
    <property type="entry name" value="HTH_ARAC_FAMILY_2"/>
    <property type="match status" value="1"/>
</dbReference>
<dbReference type="Pfam" id="PF12833">
    <property type="entry name" value="HTH_18"/>
    <property type="match status" value="1"/>
</dbReference>
<keyword evidence="1" id="KW-0805">Transcription regulation</keyword>
<dbReference type="InterPro" id="IPR009057">
    <property type="entry name" value="Homeodomain-like_sf"/>
</dbReference>
<dbReference type="PROSITE" id="PS00041">
    <property type="entry name" value="HTH_ARAC_FAMILY_1"/>
    <property type="match status" value="1"/>
</dbReference>
<dbReference type="SUPFAM" id="SSF46689">
    <property type="entry name" value="Homeodomain-like"/>
    <property type="match status" value="2"/>
</dbReference>
<evidence type="ECO:0000256" key="2">
    <source>
        <dbReference type="ARBA" id="ARBA00023125"/>
    </source>
</evidence>
<dbReference type="InterPro" id="IPR018060">
    <property type="entry name" value="HTH_AraC"/>
</dbReference>
<dbReference type="RefSeq" id="WP_184092169.1">
    <property type="nucleotide sequence ID" value="NZ_AP023367.1"/>
</dbReference>
<reference evidence="4 5" key="1">
    <citation type="journal article" date="2016" name="Int. J. Syst. Evol. Microbiol.">
        <title>Descriptions of Anaerotaenia torta gen. nov., sp. nov. and Anaerocolumna cellulosilytica gen. nov., sp. nov. isolated from a methanogenic reactor of cattle waste.</title>
        <authorList>
            <person name="Uek A."/>
            <person name="Ohtaki Y."/>
            <person name="Kaku N."/>
            <person name="Ueki K."/>
        </authorList>
    </citation>
    <scope>NUCLEOTIDE SEQUENCE [LARGE SCALE GENOMIC DNA]</scope>
    <source>
        <strain evidence="4 5">SN021</strain>
    </source>
</reference>
<evidence type="ECO:0000256" key="3">
    <source>
        <dbReference type="ARBA" id="ARBA00023163"/>
    </source>
</evidence>
<protein>
    <submittedName>
        <fullName evidence="4">Transcriptional regulator</fullName>
    </submittedName>
</protein>
<evidence type="ECO:0000256" key="1">
    <source>
        <dbReference type="ARBA" id="ARBA00023015"/>
    </source>
</evidence>
<dbReference type="AlphaFoldDB" id="A0A6S6RC12"/>
<dbReference type="Proteomes" id="UP000515561">
    <property type="component" value="Chromosome"/>
</dbReference>
<dbReference type="InterPro" id="IPR018062">
    <property type="entry name" value="HTH_AraC-typ_CS"/>
</dbReference>
<gene>
    <name evidence="4" type="primary">bglC_3</name>
    <name evidence="4" type="ORF">acsn021_43310</name>
</gene>
<accession>A0A6S6RC12</accession>
<evidence type="ECO:0000313" key="4">
    <source>
        <dbReference type="EMBL" id="BCJ96762.1"/>
    </source>
</evidence>
<evidence type="ECO:0000313" key="5">
    <source>
        <dbReference type="Proteomes" id="UP000515561"/>
    </source>
</evidence>
<organism evidence="4 5">
    <name type="scientific">Anaerocolumna cellulosilytica</name>
    <dbReference type="NCBI Taxonomy" id="433286"/>
    <lineage>
        <taxon>Bacteria</taxon>
        <taxon>Bacillati</taxon>
        <taxon>Bacillota</taxon>
        <taxon>Clostridia</taxon>
        <taxon>Lachnospirales</taxon>
        <taxon>Lachnospiraceae</taxon>
        <taxon>Anaerocolumna</taxon>
    </lineage>
</organism>
<keyword evidence="2" id="KW-0238">DNA-binding</keyword>
<proteinExistence type="predicted"/>